<protein>
    <submittedName>
        <fullName evidence="1">Uncharacterized protein</fullName>
    </submittedName>
</protein>
<dbReference type="Proteomes" id="UP000039217">
    <property type="component" value="Unassembled WGS sequence"/>
</dbReference>
<gene>
    <name evidence="1" type="ORF">ERS007661_03261</name>
</gene>
<name>A0A655FMU1_MYCTX</name>
<dbReference type="EMBL" id="CQQC01001393">
    <property type="protein sequence ID" value="CNV90775.1"/>
    <property type="molecule type" value="Genomic_DNA"/>
</dbReference>
<sequence>MHWPECTSVLSAKAPMPNAAVSSVPSVSVIFCSALKVSKQ</sequence>
<reference evidence="1 2" key="1">
    <citation type="submission" date="2015-03" db="EMBL/GenBank/DDBJ databases">
        <authorList>
            <consortium name="Pathogen Informatics"/>
        </authorList>
    </citation>
    <scope>NUCLEOTIDE SEQUENCE [LARGE SCALE GENOMIC DNA]</scope>
    <source>
        <strain evidence="1 2">D00501624</strain>
    </source>
</reference>
<dbReference type="AlphaFoldDB" id="A0A655FMU1"/>
<proteinExistence type="predicted"/>
<evidence type="ECO:0000313" key="1">
    <source>
        <dbReference type="EMBL" id="CNV90775.1"/>
    </source>
</evidence>
<accession>A0A655FMU1</accession>
<organism evidence="1 2">
    <name type="scientific">Mycobacterium tuberculosis</name>
    <dbReference type="NCBI Taxonomy" id="1773"/>
    <lineage>
        <taxon>Bacteria</taxon>
        <taxon>Bacillati</taxon>
        <taxon>Actinomycetota</taxon>
        <taxon>Actinomycetes</taxon>
        <taxon>Mycobacteriales</taxon>
        <taxon>Mycobacteriaceae</taxon>
        <taxon>Mycobacterium</taxon>
        <taxon>Mycobacterium tuberculosis complex</taxon>
    </lineage>
</organism>
<evidence type="ECO:0000313" key="2">
    <source>
        <dbReference type="Proteomes" id="UP000039217"/>
    </source>
</evidence>